<dbReference type="SUPFAM" id="SSF46785">
    <property type="entry name" value="Winged helix' DNA-binding domain"/>
    <property type="match status" value="1"/>
</dbReference>
<dbReference type="Proteomes" id="UP000664761">
    <property type="component" value="Unassembled WGS sequence"/>
</dbReference>
<dbReference type="SUPFAM" id="SSF53850">
    <property type="entry name" value="Periplasmic binding protein-like II"/>
    <property type="match status" value="1"/>
</dbReference>
<accession>A0ABS3FAP5</accession>
<gene>
    <name evidence="6" type="ORF">J0X12_16230</name>
</gene>
<dbReference type="EMBL" id="JAFLNC010000006">
    <property type="protein sequence ID" value="MBO0335171.1"/>
    <property type="molecule type" value="Genomic_DNA"/>
</dbReference>
<comment type="caution">
    <text evidence="6">The sequence shown here is derived from an EMBL/GenBank/DDBJ whole genome shotgun (WGS) entry which is preliminary data.</text>
</comment>
<dbReference type="InterPro" id="IPR005119">
    <property type="entry name" value="LysR_subst-bd"/>
</dbReference>
<evidence type="ECO:0000256" key="3">
    <source>
        <dbReference type="ARBA" id="ARBA00023125"/>
    </source>
</evidence>
<sequence>MNLNQIDLNLFMTFEAIYTHGNLTLAARHLNVTQPAVSNALARLRERLDDPLFIHAGKRMNPTPMAQRMIGPVRQALRLLLTGISAEEDFDPLTSEKVMRIAIGDIGETILLPRLVERLRQLAPLMTIQAFQVPRRSIPRRLSLGEIDFAVDIPLLANSQLIHSRLMSDQQVCVVGQNHPLAGKAELSLDDYLSLTHILVSSRPRGGGLVDLELGKVGVSRSIAVRLQHYQSAFHMIEQSSLALTAPLQLTRMYNCRTFPLPFAAPNLELQLYWHISTDQTEAGKWLRDQIFSVI</sequence>
<dbReference type="CDD" id="cd08417">
    <property type="entry name" value="PBP2_Nitroaromatics_like"/>
    <property type="match status" value="1"/>
</dbReference>
<dbReference type="InterPro" id="IPR050389">
    <property type="entry name" value="LysR-type_TF"/>
</dbReference>
<dbReference type="InterPro" id="IPR000847">
    <property type="entry name" value="LysR_HTH_N"/>
</dbReference>
<dbReference type="PROSITE" id="PS50931">
    <property type="entry name" value="HTH_LYSR"/>
    <property type="match status" value="1"/>
</dbReference>
<evidence type="ECO:0000256" key="4">
    <source>
        <dbReference type="ARBA" id="ARBA00023163"/>
    </source>
</evidence>
<evidence type="ECO:0000313" key="7">
    <source>
        <dbReference type="Proteomes" id="UP000664761"/>
    </source>
</evidence>
<keyword evidence="4" id="KW-0804">Transcription</keyword>
<dbReference type="InterPro" id="IPR036390">
    <property type="entry name" value="WH_DNA-bd_sf"/>
</dbReference>
<dbReference type="RefSeq" id="WP_207047490.1">
    <property type="nucleotide sequence ID" value="NZ_JAFLNC010000006.1"/>
</dbReference>
<dbReference type="PANTHER" id="PTHR30118:SF15">
    <property type="entry name" value="TRANSCRIPTIONAL REGULATORY PROTEIN"/>
    <property type="match status" value="1"/>
</dbReference>
<feature type="domain" description="HTH lysR-type" evidence="5">
    <location>
        <begin position="6"/>
        <end position="63"/>
    </location>
</feature>
<dbReference type="Pfam" id="PF03466">
    <property type="entry name" value="LysR_substrate"/>
    <property type="match status" value="1"/>
</dbReference>
<evidence type="ECO:0000256" key="1">
    <source>
        <dbReference type="ARBA" id="ARBA00009437"/>
    </source>
</evidence>
<protein>
    <submittedName>
        <fullName evidence="6">LysR family transcriptional regulator</fullName>
    </submittedName>
</protein>
<organism evidence="6 7">
    <name type="scientific">Sneathiella sedimenti</name>
    <dbReference type="NCBI Taxonomy" id="2816034"/>
    <lineage>
        <taxon>Bacteria</taxon>
        <taxon>Pseudomonadati</taxon>
        <taxon>Pseudomonadota</taxon>
        <taxon>Alphaproteobacteria</taxon>
        <taxon>Sneathiellales</taxon>
        <taxon>Sneathiellaceae</taxon>
        <taxon>Sneathiella</taxon>
    </lineage>
</organism>
<keyword evidence="7" id="KW-1185">Reference proteome</keyword>
<dbReference type="Gene3D" id="1.10.10.10">
    <property type="entry name" value="Winged helix-like DNA-binding domain superfamily/Winged helix DNA-binding domain"/>
    <property type="match status" value="1"/>
</dbReference>
<dbReference type="Pfam" id="PF00126">
    <property type="entry name" value="HTH_1"/>
    <property type="match status" value="1"/>
</dbReference>
<dbReference type="PANTHER" id="PTHR30118">
    <property type="entry name" value="HTH-TYPE TRANSCRIPTIONAL REGULATOR LEUO-RELATED"/>
    <property type="match status" value="1"/>
</dbReference>
<evidence type="ECO:0000313" key="6">
    <source>
        <dbReference type="EMBL" id="MBO0335171.1"/>
    </source>
</evidence>
<dbReference type="InterPro" id="IPR036388">
    <property type="entry name" value="WH-like_DNA-bd_sf"/>
</dbReference>
<evidence type="ECO:0000256" key="2">
    <source>
        <dbReference type="ARBA" id="ARBA00023015"/>
    </source>
</evidence>
<dbReference type="Gene3D" id="3.40.190.10">
    <property type="entry name" value="Periplasmic binding protein-like II"/>
    <property type="match status" value="2"/>
</dbReference>
<dbReference type="InterPro" id="IPR037402">
    <property type="entry name" value="YidZ_PBP2"/>
</dbReference>
<comment type="similarity">
    <text evidence="1">Belongs to the LysR transcriptional regulatory family.</text>
</comment>
<keyword evidence="2" id="KW-0805">Transcription regulation</keyword>
<dbReference type="PRINTS" id="PR00039">
    <property type="entry name" value="HTHLYSR"/>
</dbReference>
<reference evidence="6 7" key="1">
    <citation type="submission" date="2021-03" db="EMBL/GenBank/DDBJ databases">
        <title>Sneathiella sp. CAU 1612 isolated from Kang Won-do.</title>
        <authorList>
            <person name="Kim W."/>
        </authorList>
    </citation>
    <scope>NUCLEOTIDE SEQUENCE [LARGE SCALE GENOMIC DNA]</scope>
    <source>
        <strain evidence="6 7">CAU 1612</strain>
    </source>
</reference>
<evidence type="ECO:0000259" key="5">
    <source>
        <dbReference type="PROSITE" id="PS50931"/>
    </source>
</evidence>
<keyword evidence="3" id="KW-0238">DNA-binding</keyword>
<proteinExistence type="inferred from homology"/>
<name>A0ABS3FAP5_9PROT</name>